<evidence type="ECO:0000313" key="2">
    <source>
        <dbReference type="EMBL" id="PLR18736.1"/>
    </source>
</evidence>
<keyword evidence="3" id="KW-1185">Reference proteome</keyword>
<gene>
    <name evidence="2" type="ORF">SGCZBJ_24100</name>
</gene>
<name>A0A2N5CY92_9CAUL</name>
<evidence type="ECO:0000256" key="1">
    <source>
        <dbReference type="SAM" id="SignalP"/>
    </source>
</evidence>
<sequence>MAWLGIWLSGSVLMAANAAPANEPTLSAAQARELSQPALADAALALLRERIVEVDGVPPKGLPPKYSQTMGGLNLALKPVPGEPGLCVSTALHVGLEQVDPEDETPAARERFADVRVRARYKVVGPTDRNTDSPTPQTCAAQGQIAANFFMADDDVDVSASVGAMQGLASAPRGRISCETRADCRDLPALIATLTVGDIVFIENDTPCPQDRSCSTILLSGAEGRRIWHRALKLRTVYRGVGPRGRGIVRVDRLVIGARQEQEAIPIALDP</sequence>
<keyword evidence="1" id="KW-0732">Signal</keyword>
<dbReference type="AlphaFoldDB" id="A0A2N5CY92"/>
<feature type="signal peptide" evidence="1">
    <location>
        <begin position="1"/>
        <end position="21"/>
    </location>
</feature>
<dbReference type="Proteomes" id="UP000234479">
    <property type="component" value="Unassembled WGS sequence"/>
</dbReference>
<protein>
    <submittedName>
        <fullName evidence="2">Uncharacterized protein</fullName>
    </submittedName>
</protein>
<accession>A0A2N5CY92</accession>
<proteinExistence type="predicted"/>
<reference evidence="2 3" key="1">
    <citation type="submission" date="2017-12" db="EMBL/GenBank/DDBJ databases">
        <title>The genome sequence of Caulobacter sp. 410.</title>
        <authorList>
            <person name="Gao J."/>
            <person name="Mao X."/>
            <person name="Sun J."/>
        </authorList>
    </citation>
    <scope>NUCLEOTIDE SEQUENCE [LARGE SCALE GENOMIC DNA]</scope>
    <source>
        <strain evidence="2 3">410</strain>
    </source>
</reference>
<dbReference type="EMBL" id="PJRS01000049">
    <property type="protein sequence ID" value="PLR18736.1"/>
    <property type="molecule type" value="Genomic_DNA"/>
</dbReference>
<organism evidence="2 3">
    <name type="scientific">Caulobacter zeae</name>
    <dbReference type="NCBI Taxonomy" id="2055137"/>
    <lineage>
        <taxon>Bacteria</taxon>
        <taxon>Pseudomonadati</taxon>
        <taxon>Pseudomonadota</taxon>
        <taxon>Alphaproteobacteria</taxon>
        <taxon>Caulobacterales</taxon>
        <taxon>Caulobacteraceae</taxon>
        <taxon>Caulobacter</taxon>
    </lineage>
</organism>
<comment type="caution">
    <text evidence="2">The sequence shown here is derived from an EMBL/GenBank/DDBJ whole genome shotgun (WGS) entry which is preliminary data.</text>
</comment>
<evidence type="ECO:0000313" key="3">
    <source>
        <dbReference type="Proteomes" id="UP000234479"/>
    </source>
</evidence>
<feature type="chain" id="PRO_5014730098" evidence="1">
    <location>
        <begin position="22"/>
        <end position="271"/>
    </location>
</feature>